<dbReference type="VEuPathDB" id="VectorBase:AALB003395"/>
<dbReference type="RefSeq" id="XP_035775229.1">
    <property type="nucleotide sequence ID" value="XM_035919336.1"/>
</dbReference>
<accession>A0A182FA67</accession>
<dbReference type="GeneID" id="118457620"/>
<dbReference type="AlphaFoldDB" id="A0A182FA67"/>
<dbReference type="Proteomes" id="UP000069272">
    <property type="component" value="Chromosome 2R"/>
</dbReference>
<evidence type="ECO:0000313" key="2">
    <source>
        <dbReference type="Proteomes" id="UP000069272"/>
    </source>
</evidence>
<sequence length="283" mass="31108">MRSFCSKNTGLVLWCFMVLHAASSTQAVKFSSSFSSGSSRAALLRRSNSNSNSIALQTQPFTARDRIADTVSRADYMKSIPLRVLNCLEHVSIVECGKLYLLQNMESKGYRFADTGNLTHDVQQVLLPGYRSADNKLFSDQLLQLNGSDVNERLGRGLRLLFNERLVDLKLVPGLAVRLTPSDSNELQFSVRKEVALVDGAVGRDKAKKGIKTVLQLTVPLILLPSMLLAGVLPMILPVLKFATIFSSIVNHAALAAAIMYLAKQHAAEQESKQTVYFNAGYN</sequence>
<protein>
    <submittedName>
        <fullName evidence="1">Uncharacterized protein</fullName>
    </submittedName>
</protein>
<dbReference type="EnsemblMetazoa" id="AALB003395-RA">
    <property type="protein sequence ID" value="AALB003395-PA"/>
    <property type="gene ID" value="AALB003395"/>
</dbReference>
<reference evidence="1 2" key="1">
    <citation type="journal article" date="2017" name="G3 (Bethesda)">
        <title>The Physical Genome Mapping of Anopheles albimanus Corrected Scaffold Misassemblies and Identified Interarm Rearrangements in Genus Anopheles.</title>
        <authorList>
            <person name="Artemov G.N."/>
            <person name="Peery A.N."/>
            <person name="Jiang X."/>
            <person name="Tu Z."/>
            <person name="Stegniy V.N."/>
            <person name="Sharakhova M.V."/>
            <person name="Sharakhov I.V."/>
        </authorList>
    </citation>
    <scope>NUCLEOTIDE SEQUENCE [LARGE SCALE GENOMIC DNA]</scope>
    <source>
        <strain evidence="1 2">ALBI9_A</strain>
    </source>
</reference>
<proteinExistence type="predicted"/>
<reference evidence="1" key="2">
    <citation type="submission" date="2022-08" db="UniProtKB">
        <authorList>
            <consortium name="EnsemblMetazoa"/>
        </authorList>
    </citation>
    <scope>IDENTIFICATION</scope>
    <source>
        <strain evidence="1">STECLA/ALBI9_A</strain>
    </source>
</reference>
<organism evidence="1 2">
    <name type="scientific">Anopheles albimanus</name>
    <name type="common">New world malaria mosquito</name>
    <dbReference type="NCBI Taxonomy" id="7167"/>
    <lineage>
        <taxon>Eukaryota</taxon>
        <taxon>Metazoa</taxon>
        <taxon>Ecdysozoa</taxon>
        <taxon>Arthropoda</taxon>
        <taxon>Hexapoda</taxon>
        <taxon>Insecta</taxon>
        <taxon>Pterygota</taxon>
        <taxon>Neoptera</taxon>
        <taxon>Endopterygota</taxon>
        <taxon>Diptera</taxon>
        <taxon>Nematocera</taxon>
        <taxon>Culicoidea</taxon>
        <taxon>Culicidae</taxon>
        <taxon>Anophelinae</taxon>
        <taxon>Anopheles</taxon>
    </lineage>
</organism>
<name>A0A182FA67_ANOAL</name>
<dbReference type="VEuPathDB" id="VectorBase:AALB20_033609"/>
<evidence type="ECO:0000313" key="1">
    <source>
        <dbReference type="EnsemblMetazoa" id="AALB003395-PA"/>
    </source>
</evidence>
<dbReference type="OrthoDB" id="6819390at2759"/>
<dbReference type="KEGG" id="aali:118457620"/>
<keyword evidence="2" id="KW-1185">Reference proteome</keyword>